<evidence type="ECO:0000313" key="1">
    <source>
        <dbReference type="EMBL" id="MBX44576.1"/>
    </source>
</evidence>
<protein>
    <submittedName>
        <fullName evidence="1">Uncharacterized protein</fullName>
    </submittedName>
</protein>
<sequence>MSESIAALHLATQTAYPLVVLSFLSEIF</sequence>
<proteinExistence type="predicted"/>
<accession>A0A2P2NPZ9</accession>
<dbReference type="EMBL" id="GGEC01064092">
    <property type="protein sequence ID" value="MBX44576.1"/>
    <property type="molecule type" value="Transcribed_RNA"/>
</dbReference>
<dbReference type="AlphaFoldDB" id="A0A2P2NPZ9"/>
<reference evidence="1" key="1">
    <citation type="submission" date="2018-02" db="EMBL/GenBank/DDBJ databases">
        <title>Rhizophora mucronata_Transcriptome.</title>
        <authorList>
            <person name="Meera S.P."/>
            <person name="Sreeshan A."/>
            <person name="Augustine A."/>
        </authorList>
    </citation>
    <scope>NUCLEOTIDE SEQUENCE</scope>
    <source>
        <tissue evidence="1">Leaf</tissue>
    </source>
</reference>
<organism evidence="1">
    <name type="scientific">Rhizophora mucronata</name>
    <name type="common">Asiatic mangrove</name>
    <dbReference type="NCBI Taxonomy" id="61149"/>
    <lineage>
        <taxon>Eukaryota</taxon>
        <taxon>Viridiplantae</taxon>
        <taxon>Streptophyta</taxon>
        <taxon>Embryophyta</taxon>
        <taxon>Tracheophyta</taxon>
        <taxon>Spermatophyta</taxon>
        <taxon>Magnoliopsida</taxon>
        <taxon>eudicotyledons</taxon>
        <taxon>Gunneridae</taxon>
        <taxon>Pentapetalae</taxon>
        <taxon>rosids</taxon>
        <taxon>fabids</taxon>
        <taxon>Malpighiales</taxon>
        <taxon>Rhizophoraceae</taxon>
        <taxon>Rhizophora</taxon>
    </lineage>
</organism>
<name>A0A2P2NPZ9_RHIMU</name>